<reference evidence="1" key="1">
    <citation type="submission" date="2023-07" db="EMBL/GenBank/DDBJ databases">
        <title>draft genome sequence of fig (Ficus carica).</title>
        <authorList>
            <person name="Takahashi T."/>
            <person name="Nishimura K."/>
        </authorList>
    </citation>
    <scope>NUCLEOTIDE SEQUENCE</scope>
</reference>
<dbReference type="EMBL" id="BTGU01000075">
    <property type="protein sequence ID" value="GMN58164.1"/>
    <property type="molecule type" value="Genomic_DNA"/>
</dbReference>
<sequence>MLEYESLSCHVWTINQEHRTTVLVELIELIKISSCGVQLRLVKRFSITVCGVYDNTKVLVCGLTLGRGHLYQAIMSHNSITDGATDPKLFMEAMMGEMKRVMRLELEQIHERIDRMENTRVEQPQLAPNSDDHGRDLLVHGLHKSDPMHVFHVSQSELKAIC</sequence>
<comment type="caution">
    <text evidence="1">The sequence shown here is derived from an EMBL/GenBank/DDBJ whole genome shotgun (WGS) entry which is preliminary data.</text>
</comment>
<dbReference type="AlphaFoldDB" id="A0AA88DMM4"/>
<organism evidence="1 2">
    <name type="scientific">Ficus carica</name>
    <name type="common">Common fig</name>
    <dbReference type="NCBI Taxonomy" id="3494"/>
    <lineage>
        <taxon>Eukaryota</taxon>
        <taxon>Viridiplantae</taxon>
        <taxon>Streptophyta</taxon>
        <taxon>Embryophyta</taxon>
        <taxon>Tracheophyta</taxon>
        <taxon>Spermatophyta</taxon>
        <taxon>Magnoliopsida</taxon>
        <taxon>eudicotyledons</taxon>
        <taxon>Gunneridae</taxon>
        <taxon>Pentapetalae</taxon>
        <taxon>rosids</taxon>
        <taxon>fabids</taxon>
        <taxon>Rosales</taxon>
        <taxon>Moraceae</taxon>
        <taxon>Ficeae</taxon>
        <taxon>Ficus</taxon>
    </lineage>
</organism>
<dbReference type="Proteomes" id="UP001187192">
    <property type="component" value="Unassembled WGS sequence"/>
</dbReference>
<protein>
    <submittedName>
        <fullName evidence="1">Uncharacterized protein</fullName>
    </submittedName>
</protein>
<gene>
    <name evidence="1" type="ORF">TIFTF001_027261</name>
</gene>
<keyword evidence="2" id="KW-1185">Reference proteome</keyword>
<name>A0AA88DMM4_FICCA</name>
<evidence type="ECO:0000313" key="1">
    <source>
        <dbReference type="EMBL" id="GMN58164.1"/>
    </source>
</evidence>
<proteinExistence type="predicted"/>
<evidence type="ECO:0000313" key="2">
    <source>
        <dbReference type="Proteomes" id="UP001187192"/>
    </source>
</evidence>
<accession>A0AA88DMM4</accession>